<dbReference type="RefSeq" id="WP_107032649.1">
    <property type="nucleotide sequence ID" value="NZ_PUEC01000020.1"/>
</dbReference>
<keyword evidence="2" id="KW-0680">Restriction system</keyword>
<accession>A0A2V1ILY5</accession>
<dbReference type="GeneID" id="82526511"/>
<keyword evidence="3" id="KW-0238">DNA-binding</keyword>
<dbReference type="InterPro" id="IPR044946">
    <property type="entry name" value="Restrct_endonuc_typeI_TRD_sf"/>
</dbReference>
<dbReference type="SUPFAM" id="SSF116734">
    <property type="entry name" value="DNA methylase specificity domain"/>
    <property type="match status" value="1"/>
</dbReference>
<dbReference type="Gene3D" id="3.90.220.20">
    <property type="entry name" value="DNA methylase specificity domains"/>
    <property type="match status" value="1"/>
</dbReference>
<sequence>MKLKDIIEKTISGDWGNEQYLDETPCAICCVRGADIVPIENSNFDGIPKRYVSEKSLKSRALEVGDIVIEKSGGSPTQSTGRVSYISEALIKCKSHVLCSNFCCAIRIKKVWNPKFVYYFWKYTYSVGVFFNFEGKTSGLKNLQLDNALNSIEIPDFPKTMQDSIVETLSKIETKIALNREINRNLPLSA</sequence>
<dbReference type="GO" id="GO:0009307">
    <property type="term" value="P:DNA restriction-modification system"/>
    <property type="evidence" value="ECO:0007669"/>
    <property type="project" value="UniProtKB-KW"/>
</dbReference>
<organism evidence="5 6">
    <name type="scientific">Duncaniella muris</name>
    <dbReference type="NCBI Taxonomy" id="2094150"/>
    <lineage>
        <taxon>Bacteria</taxon>
        <taxon>Pseudomonadati</taxon>
        <taxon>Bacteroidota</taxon>
        <taxon>Bacteroidia</taxon>
        <taxon>Bacteroidales</taxon>
        <taxon>Muribaculaceae</taxon>
        <taxon>Duncaniella</taxon>
    </lineage>
</organism>
<protein>
    <submittedName>
        <fullName evidence="5">Restriction endonuclease subunit S</fullName>
    </submittedName>
</protein>
<dbReference type="AlphaFoldDB" id="A0A2V1ILY5"/>
<dbReference type="CDD" id="cd16961">
    <property type="entry name" value="RMtype1_S_TRD-CR_like"/>
    <property type="match status" value="1"/>
</dbReference>
<reference evidence="6" key="1">
    <citation type="submission" date="2018-02" db="EMBL/GenBank/DDBJ databases">
        <authorList>
            <person name="Clavel T."/>
            <person name="Strowig T."/>
        </authorList>
    </citation>
    <scope>NUCLEOTIDE SEQUENCE [LARGE SCALE GENOMIC DNA]</scope>
    <source>
        <strain evidence="6">DSM 103720</strain>
    </source>
</reference>
<comment type="similarity">
    <text evidence="1">Belongs to the type-I restriction system S methylase family.</text>
</comment>
<evidence type="ECO:0000256" key="2">
    <source>
        <dbReference type="ARBA" id="ARBA00022747"/>
    </source>
</evidence>
<dbReference type="GO" id="GO:0004519">
    <property type="term" value="F:endonuclease activity"/>
    <property type="evidence" value="ECO:0007669"/>
    <property type="project" value="UniProtKB-KW"/>
</dbReference>
<keyword evidence="6" id="KW-1185">Reference proteome</keyword>
<dbReference type="InterPro" id="IPR000055">
    <property type="entry name" value="Restrct_endonuc_typeI_TRD"/>
</dbReference>
<evidence type="ECO:0000313" key="6">
    <source>
        <dbReference type="Proteomes" id="UP000244905"/>
    </source>
</evidence>
<name>A0A2V1ILY5_9BACT</name>
<proteinExistence type="inferred from homology"/>
<keyword evidence="5" id="KW-0255">Endonuclease</keyword>
<dbReference type="Proteomes" id="UP000244905">
    <property type="component" value="Unassembled WGS sequence"/>
</dbReference>
<dbReference type="GO" id="GO:0003677">
    <property type="term" value="F:DNA binding"/>
    <property type="evidence" value="ECO:0007669"/>
    <property type="project" value="UniProtKB-KW"/>
</dbReference>
<dbReference type="PANTHER" id="PTHR30408:SF12">
    <property type="entry name" value="TYPE I RESTRICTION ENZYME MJAVIII SPECIFICITY SUBUNIT"/>
    <property type="match status" value="1"/>
</dbReference>
<keyword evidence="5" id="KW-0378">Hydrolase</keyword>
<feature type="domain" description="Type I restriction modification DNA specificity" evidence="4">
    <location>
        <begin position="60"/>
        <end position="186"/>
    </location>
</feature>
<comment type="caution">
    <text evidence="5">The sequence shown here is derived from an EMBL/GenBank/DDBJ whole genome shotgun (WGS) entry which is preliminary data.</text>
</comment>
<dbReference type="PANTHER" id="PTHR30408">
    <property type="entry name" value="TYPE-1 RESTRICTION ENZYME ECOKI SPECIFICITY PROTEIN"/>
    <property type="match status" value="1"/>
</dbReference>
<evidence type="ECO:0000256" key="3">
    <source>
        <dbReference type="ARBA" id="ARBA00023125"/>
    </source>
</evidence>
<dbReference type="Pfam" id="PF01420">
    <property type="entry name" value="Methylase_S"/>
    <property type="match status" value="1"/>
</dbReference>
<evidence type="ECO:0000313" key="5">
    <source>
        <dbReference type="EMBL" id="PWB01528.1"/>
    </source>
</evidence>
<gene>
    <name evidence="5" type="ORF">C5O23_09175</name>
</gene>
<evidence type="ECO:0000256" key="1">
    <source>
        <dbReference type="ARBA" id="ARBA00010923"/>
    </source>
</evidence>
<keyword evidence="5" id="KW-0540">Nuclease</keyword>
<dbReference type="EMBL" id="PUEC01000020">
    <property type="protein sequence ID" value="PWB01528.1"/>
    <property type="molecule type" value="Genomic_DNA"/>
</dbReference>
<dbReference type="InterPro" id="IPR052021">
    <property type="entry name" value="Type-I_RS_S_subunit"/>
</dbReference>
<evidence type="ECO:0000259" key="4">
    <source>
        <dbReference type="Pfam" id="PF01420"/>
    </source>
</evidence>